<geneLocation type="plasmid" evidence="1">
    <name>pCP718netF</name>
</geneLocation>
<reference evidence="1" key="1">
    <citation type="journal article" date="2015" name="PLoS ONE">
        <title>A Novel Pore-Forming Toxin in Type A Clostridium perfringens Is Associated with Both Fatal Canine Hemorrhagic Gastroenteritis and Fatal Foal Necrotizing Enterocolitis.</title>
        <authorList>
            <person name="Gohari I.M."/>
            <person name="Parreira V.R."/>
            <person name="Nowell V.J."/>
            <person name="Nicholson V.M."/>
            <person name="Oliphant K."/>
            <person name="Prescott J.F."/>
        </authorList>
    </citation>
    <scope>NUCLEOTIDE SEQUENCE</scope>
    <source>
        <strain evidence="1">JP718</strain>
        <plasmid evidence="1">pCP718netF</plasmid>
    </source>
</reference>
<organism evidence="1">
    <name type="scientific">Clostridium perfringens</name>
    <dbReference type="NCBI Taxonomy" id="1502"/>
    <lineage>
        <taxon>Bacteria</taxon>
        <taxon>Bacillati</taxon>
        <taxon>Bacillota</taxon>
        <taxon>Clostridia</taxon>
        <taxon>Eubacteriales</taxon>
        <taxon>Clostridiaceae</taxon>
        <taxon>Clostridium</taxon>
    </lineage>
</organism>
<evidence type="ECO:0000313" key="1">
    <source>
        <dbReference type="EMBL" id="AKF16589.1"/>
    </source>
</evidence>
<dbReference type="AlphaFoldDB" id="A0A0N7BKL6"/>
<evidence type="ECO:0008006" key="2">
    <source>
        <dbReference type="Google" id="ProtNLM"/>
    </source>
</evidence>
<proteinExistence type="predicted"/>
<dbReference type="Pfam" id="PF10903">
    <property type="entry name" value="DUF2691"/>
    <property type="match status" value="1"/>
</dbReference>
<accession>A0A0N7BKL6</accession>
<keyword evidence="1" id="KW-0614">Plasmid</keyword>
<sequence length="179" mass="21352">MRGIVLDKGQEYYTNLRTVFKDFNNIHLKYNWLITDCCAYPEDEDIEELLSREYCFISGEELNSIIKKEDFQLIWGVLSGFNKKITLEEIMKYNLPYAEDNKDIWENPVCIQHPLSEIEIISWDSDKTVLISKDENLLGSFKSNFPLSEDLEFYNTKLKIDYKTLIKKEIIKNFMFFRK</sequence>
<dbReference type="RefSeq" id="WP_243147781.1">
    <property type="nucleotide sequence ID" value="NZ_KP739975.1"/>
</dbReference>
<protein>
    <recommendedName>
        <fullName evidence="2">DUF2691 family protein</fullName>
    </recommendedName>
</protein>
<dbReference type="InterPro" id="IPR020216">
    <property type="entry name" value="Uncharacterised_YncE"/>
</dbReference>
<name>A0A0N7BKL6_CLOPF</name>
<dbReference type="EMBL" id="KP739975">
    <property type="protein sequence ID" value="AKF16589.1"/>
    <property type="molecule type" value="Genomic_DNA"/>
</dbReference>